<keyword evidence="4 5" id="KW-0472">Membrane</keyword>
<dbReference type="SUPFAM" id="SSF103473">
    <property type="entry name" value="MFS general substrate transporter"/>
    <property type="match status" value="1"/>
</dbReference>
<evidence type="ECO:0000259" key="6">
    <source>
        <dbReference type="PROSITE" id="PS50850"/>
    </source>
</evidence>
<comment type="subcellular location">
    <subcellularLocation>
        <location evidence="1">Membrane</location>
        <topology evidence="1">Multi-pass membrane protein</topology>
    </subcellularLocation>
</comment>
<feature type="transmembrane region" description="Helical" evidence="5">
    <location>
        <begin position="188"/>
        <end position="208"/>
    </location>
</feature>
<feature type="transmembrane region" description="Helical" evidence="5">
    <location>
        <begin position="32"/>
        <end position="58"/>
    </location>
</feature>
<feature type="transmembrane region" description="Helical" evidence="5">
    <location>
        <begin position="261"/>
        <end position="282"/>
    </location>
</feature>
<feature type="transmembrane region" description="Helical" evidence="5">
    <location>
        <begin position="154"/>
        <end position="176"/>
    </location>
</feature>
<organism evidence="7 8">
    <name type="scientific">Akanthomyces muscarius</name>
    <name type="common">Entomopathogenic fungus</name>
    <name type="synonym">Lecanicillium muscarium</name>
    <dbReference type="NCBI Taxonomy" id="2231603"/>
    <lineage>
        <taxon>Eukaryota</taxon>
        <taxon>Fungi</taxon>
        <taxon>Dikarya</taxon>
        <taxon>Ascomycota</taxon>
        <taxon>Pezizomycotina</taxon>
        <taxon>Sordariomycetes</taxon>
        <taxon>Hypocreomycetidae</taxon>
        <taxon>Hypocreales</taxon>
        <taxon>Cordycipitaceae</taxon>
        <taxon>Akanthomyces</taxon>
    </lineage>
</organism>
<sequence length="545" mass="58536">MMIRKNNAQADPRVLCVDASESDRERMSTWQLAIILGCVGIGLFLSLMDATVVATMLLDITSDLGGFQKSQWVVLSYTLLDGGLAVFLARLSDIVGRKVVICASLAIFLAGSMACGASRTLNQLIGFRALQGAGAAGLYATSLVVYLEMAPPRHIILMFAVVGGIVALAGVAGPIVGGLLATHVNWRFAFWINGPCAFVALLLLMLLWRENDAHKSPRANLSICNLDFIGAILILAGVTLPIFIASQASAGVYAWSSPTTISVLVVSVVMWICLIAWQRYISKTPRFANMFPQLPWEVLSNRILLAALIDTILASHVLFVAIFHIPIRAQITELYDAVQSGLLLLPLLGSSAVGAASAGIISHRKNFTFWVMGMSSILMIVASVLLSQLPESTSSLPAQRGYLAILGLGAGMNIATTTLLAALHSEIENHAVAQGIIAQMRIAGGTIGVAISFIVLHVRVTHELQGDFTPAQLRDFYQSPLSTSSFTVSQLLLARRAYIAAFTDIMRVSIGISGACFLASLFVWQKQPASIQKKLEDMEAYFGTR</sequence>
<evidence type="ECO:0000313" key="8">
    <source>
        <dbReference type="Proteomes" id="UP001144673"/>
    </source>
</evidence>
<evidence type="ECO:0000256" key="5">
    <source>
        <dbReference type="SAM" id="Phobius"/>
    </source>
</evidence>
<dbReference type="GO" id="GO:0022857">
    <property type="term" value="F:transmembrane transporter activity"/>
    <property type="evidence" value="ECO:0007669"/>
    <property type="project" value="InterPro"/>
</dbReference>
<accession>A0A9W8Q3J7</accession>
<comment type="caution">
    <text evidence="7">The sequence shown here is derived from an EMBL/GenBank/DDBJ whole genome shotgun (WGS) entry which is preliminary data.</text>
</comment>
<keyword evidence="8" id="KW-1185">Reference proteome</keyword>
<feature type="domain" description="Major facilitator superfamily (MFS) profile" evidence="6">
    <location>
        <begin position="35"/>
        <end position="531"/>
    </location>
</feature>
<evidence type="ECO:0000256" key="3">
    <source>
        <dbReference type="ARBA" id="ARBA00022989"/>
    </source>
</evidence>
<dbReference type="InterPro" id="IPR011701">
    <property type="entry name" value="MFS"/>
</dbReference>
<feature type="transmembrane region" description="Helical" evidence="5">
    <location>
        <begin position="228"/>
        <end position="255"/>
    </location>
</feature>
<dbReference type="Gene3D" id="1.20.1250.20">
    <property type="entry name" value="MFS general substrate transporter like domains"/>
    <property type="match status" value="1"/>
</dbReference>
<gene>
    <name evidence="7" type="ORF">LMH87_004163</name>
</gene>
<keyword evidence="2 5" id="KW-0812">Transmembrane</keyword>
<feature type="transmembrane region" description="Helical" evidence="5">
    <location>
        <begin position="367"/>
        <end position="389"/>
    </location>
</feature>
<feature type="transmembrane region" description="Helical" evidence="5">
    <location>
        <begin position="505"/>
        <end position="524"/>
    </location>
</feature>
<dbReference type="PANTHER" id="PTHR23501">
    <property type="entry name" value="MAJOR FACILITATOR SUPERFAMILY"/>
    <property type="match status" value="1"/>
</dbReference>
<dbReference type="KEGG" id="amus:LMH87_004163"/>
<feature type="transmembrane region" description="Helical" evidence="5">
    <location>
        <begin position="125"/>
        <end position="147"/>
    </location>
</feature>
<evidence type="ECO:0000313" key="7">
    <source>
        <dbReference type="EMBL" id="KAJ4145308.1"/>
    </source>
</evidence>
<dbReference type="PROSITE" id="PS50850">
    <property type="entry name" value="MFS"/>
    <property type="match status" value="1"/>
</dbReference>
<feature type="transmembrane region" description="Helical" evidence="5">
    <location>
        <begin position="70"/>
        <end position="88"/>
    </location>
</feature>
<feature type="transmembrane region" description="Helical" evidence="5">
    <location>
        <begin position="435"/>
        <end position="456"/>
    </location>
</feature>
<feature type="transmembrane region" description="Helical" evidence="5">
    <location>
        <begin position="401"/>
        <end position="423"/>
    </location>
</feature>
<dbReference type="RefSeq" id="XP_056048978.1">
    <property type="nucleotide sequence ID" value="XM_056195340.1"/>
</dbReference>
<dbReference type="InterPro" id="IPR020846">
    <property type="entry name" value="MFS_dom"/>
</dbReference>
<dbReference type="Pfam" id="PF07690">
    <property type="entry name" value="MFS_1"/>
    <property type="match status" value="1"/>
</dbReference>
<dbReference type="InterPro" id="IPR036259">
    <property type="entry name" value="MFS_trans_sf"/>
</dbReference>
<dbReference type="EMBL" id="JAJHUN010000011">
    <property type="protein sequence ID" value="KAJ4145308.1"/>
    <property type="molecule type" value="Genomic_DNA"/>
</dbReference>
<evidence type="ECO:0000256" key="4">
    <source>
        <dbReference type="ARBA" id="ARBA00023136"/>
    </source>
</evidence>
<dbReference type="AlphaFoldDB" id="A0A9W8Q3J7"/>
<dbReference type="Proteomes" id="UP001144673">
    <property type="component" value="Chromosome 2"/>
</dbReference>
<keyword evidence="3 5" id="KW-1133">Transmembrane helix</keyword>
<dbReference type="GO" id="GO:0005886">
    <property type="term" value="C:plasma membrane"/>
    <property type="evidence" value="ECO:0007669"/>
    <property type="project" value="TreeGrafter"/>
</dbReference>
<dbReference type="GeneID" id="80891322"/>
<evidence type="ECO:0000256" key="2">
    <source>
        <dbReference type="ARBA" id="ARBA00022692"/>
    </source>
</evidence>
<dbReference type="InterPro" id="IPR005829">
    <property type="entry name" value="Sugar_transporter_CS"/>
</dbReference>
<dbReference type="PRINTS" id="PR01036">
    <property type="entry name" value="TCRTETB"/>
</dbReference>
<proteinExistence type="predicted"/>
<feature type="transmembrane region" description="Helical" evidence="5">
    <location>
        <begin position="100"/>
        <end position="119"/>
    </location>
</feature>
<dbReference type="PANTHER" id="PTHR23501:SF43">
    <property type="entry name" value="MULTIDRUG TRANSPORTER, PUTATIVE (AFU_ORTHOLOGUE AFUA_6G03040)-RELATED"/>
    <property type="match status" value="1"/>
</dbReference>
<feature type="transmembrane region" description="Helical" evidence="5">
    <location>
        <begin position="303"/>
        <end position="325"/>
    </location>
</feature>
<name>A0A9W8Q3J7_AKAMU</name>
<evidence type="ECO:0000256" key="1">
    <source>
        <dbReference type="ARBA" id="ARBA00004141"/>
    </source>
</evidence>
<protein>
    <recommendedName>
        <fullName evidence="6">Major facilitator superfamily (MFS) profile domain-containing protein</fullName>
    </recommendedName>
</protein>
<feature type="transmembrane region" description="Helical" evidence="5">
    <location>
        <begin position="337"/>
        <end position="360"/>
    </location>
</feature>
<dbReference type="PROSITE" id="PS00216">
    <property type="entry name" value="SUGAR_TRANSPORT_1"/>
    <property type="match status" value="1"/>
</dbReference>
<reference evidence="7" key="1">
    <citation type="journal article" date="2023" name="Access Microbiol">
        <title>De-novo genome assembly for Akanthomyces muscarius, a biocontrol agent of insect agricultural pests.</title>
        <authorList>
            <person name="Erdos Z."/>
            <person name="Studholme D.J."/>
            <person name="Raymond B."/>
            <person name="Sharma M."/>
        </authorList>
    </citation>
    <scope>NUCLEOTIDE SEQUENCE</scope>
    <source>
        <strain evidence="7">Ve6</strain>
    </source>
</reference>
<dbReference type="Gene3D" id="1.20.1720.10">
    <property type="entry name" value="Multidrug resistance protein D"/>
    <property type="match status" value="1"/>
</dbReference>